<dbReference type="RefSeq" id="WP_095555869.1">
    <property type="nucleotide sequence ID" value="NZ_NSJD01000001.1"/>
</dbReference>
<dbReference type="PANTHER" id="PTHR35802">
    <property type="entry name" value="PROTEASE SYNTHASE AND SPORULATION PROTEIN PAI 2"/>
    <property type="match status" value="1"/>
</dbReference>
<dbReference type="Pfam" id="PF04299">
    <property type="entry name" value="FMN_bind_2"/>
    <property type="match status" value="1"/>
</dbReference>
<evidence type="ECO:0000313" key="2">
    <source>
        <dbReference type="Proteomes" id="UP000218644"/>
    </source>
</evidence>
<sequence length="221" mass="24050">MYQPRHFQHNDTAALHALMQAQPLATLVTLAEGGALEANHIPLHLSADEGELGVLRGHIAKANPLWREHPEGAQALVIFQGPQAYVSPAWYATKAETGKVVPTWNYLAVHAWGALRVVRDAHWLMQQVQALTQQQEAALAQPWNVGDAPADYIDAMLRAVVGIEMVITRLQGKCKASQNQPEANRQGAIAGLRASSAAADQAMAHEMAQLMERERSAPNVP</sequence>
<proteinExistence type="predicted"/>
<dbReference type="PANTHER" id="PTHR35802:SF1">
    <property type="entry name" value="PROTEASE SYNTHASE AND SPORULATION PROTEIN PAI 2"/>
    <property type="match status" value="1"/>
</dbReference>
<organism evidence="1 2">
    <name type="scientific">Vandammella animalimorsus</name>
    <dbReference type="NCBI Taxonomy" id="2029117"/>
    <lineage>
        <taxon>Bacteria</taxon>
        <taxon>Pseudomonadati</taxon>
        <taxon>Pseudomonadota</taxon>
        <taxon>Betaproteobacteria</taxon>
        <taxon>Burkholderiales</taxon>
        <taxon>Comamonadaceae</taxon>
        <taxon>Vandammella</taxon>
    </lineage>
</organism>
<dbReference type="InterPro" id="IPR007396">
    <property type="entry name" value="TR_PAI2-type"/>
</dbReference>
<dbReference type="EMBL" id="NSJD01000001">
    <property type="protein sequence ID" value="PAT41385.1"/>
    <property type="molecule type" value="Genomic_DNA"/>
</dbReference>
<accession>A0A2A2AS17</accession>
<dbReference type="PIRSF" id="PIRSF010372">
    <property type="entry name" value="PaiB"/>
    <property type="match status" value="1"/>
</dbReference>
<dbReference type="Proteomes" id="UP000218644">
    <property type="component" value="Unassembled WGS sequence"/>
</dbReference>
<dbReference type="AlphaFoldDB" id="A0A2A2AS17"/>
<dbReference type="Gene3D" id="2.30.110.10">
    <property type="entry name" value="Electron Transport, Fmn-binding Protein, Chain A"/>
    <property type="match status" value="1"/>
</dbReference>
<gene>
    <name evidence="1" type="ORF">CK623_00085</name>
</gene>
<evidence type="ECO:0000313" key="1">
    <source>
        <dbReference type="EMBL" id="PAT41385.1"/>
    </source>
</evidence>
<comment type="caution">
    <text evidence="1">The sequence shown here is derived from an EMBL/GenBank/DDBJ whole genome shotgun (WGS) entry which is preliminary data.</text>
</comment>
<name>A0A2A2AS17_9BURK</name>
<protein>
    <submittedName>
        <fullName evidence="1">Transcriptional regulator</fullName>
    </submittedName>
</protein>
<reference evidence="1 2" key="1">
    <citation type="submission" date="2017-08" db="EMBL/GenBank/DDBJ databases">
        <title>WGS of Clinical strains of the CDC Group NO-1 linked to zoonotic infections in humans.</title>
        <authorList>
            <person name="Bernier A.-M."/>
            <person name="Bernard K."/>
        </authorList>
    </citation>
    <scope>NUCLEOTIDE SEQUENCE [LARGE SCALE GENOMIC DNA]</scope>
    <source>
        <strain evidence="1 2">NML79-0751</strain>
    </source>
</reference>
<dbReference type="SUPFAM" id="SSF50475">
    <property type="entry name" value="FMN-binding split barrel"/>
    <property type="match status" value="1"/>
</dbReference>
<dbReference type="InterPro" id="IPR012349">
    <property type="entry name" value="Split_barrel_FMN-bd"/>
</dbReference>